<sequence>MSGDLEISTTNGQDGRTYYTIRVAFSEKDILTINKNSINELMDELPEIISSAIQARMIKEYNIN</sequence>
<protein>
    <submittedName>
        <fullName evidence="1">Uncharacterized protein</fullName>
    </submittedName>
</protein>
<dbReference type="AlphaFoldDB" id="A0A7V5RN51"/>
<gene>
    <name evidence="1" type="ORF">ENJ15_01055</name>
</gene>
<organism evidence="1">
    <name type="scientific">Caldithrix abyssi</name>
    <dbReference type="NCBI Taxonomy" id="187145"/>
    <lineage>
        <taxon>Bacteria</taxon>
        <taxon>Pseudomonadati</taxon>
        <taxon>Calditrichota</taxon>
        <taxon>Calditrichia</taxon>
        <taxon>Calditrichales</taxon>
        <taxon>Calditrichaceae</taxon>
        <taxon>Caldithrix</taxon>
    </lineage>
</organism>
<dbReference type="EMBL" id="DRLI01000043">
    <property type="protein sequence ID" value="HHM01572.1"/>
    <property type="molecule type" value="Genomic_DNA"/>
</dbReference>
<comment type="caution">
    <text evidence="1">The sequence shown here is derived from an EMBL/GenBank/DDBJ whole genome shotgun (WGS) entry which is preliminary data.</text>
</comment>
<evidence type="ECO:0000313" key="1">
    <source>
        <dbReference type="EMBL" id="HHM01572.1"/>
    </source>
</evidence>
<name>A0A7V5RN51_CALAY</name>
<dbReference type="Proteomes" id="UP000885771">
    <property type="component" value="Unassembled WGS sequence"/>
</dbReference>
<proteinExistence type="predicted"/>
<accession>A0A7V5RN51</accession>
<reference evidence="1" key="1">
    <citation type="journal article" date="2020" name="mSystems">
        <title>Genome- and Community-Level Interaction Insights into Carbon Utilization and Element Cycling Functions of Hydrothermarchaeota in Hydrothermal Sediment.</title>
        <authorList>
            <person name="Zhou Z."/>
            <person name="Liu Y."/>
            <person name="Xu W."/>
            <person name="Pan J."/>
            <person name="Luo Z.H."/>
            <person name="Li M."/>
        </authorList>
    </citation>
    <scope>NUCLEOTIDE SEQUENCE [LARGE SCALE GENOMIC DNA]</scope>
    <source>
        <strain evidence="1">HyVt-460</strain>
    </source>
</reference>